<organism evidence="7 8">
    <name type="scientific">Pseudaquabacterium inlustre</name>
    <dbReference type="NCBI Taxonomy" id="2984192"/>
    <lineage>
        <taxon>Bacteria</taxon>
        <taxon>Pseudomonadati</taxon>
        <taxon>Pseudomonadota</taxon>
        <taxon>Betaproteobacteria</taxon>
        <taxon>Burkholderiales</taxon>
        <taxon>Sphaerotilaceae</taxon>
        <taxon>Pseudaquabacterium</taxon>
    </lineage>
</organism>
<gene>
    <name evidence="7" type="ORF">AACH10_06070</name>
</gene>
<sequence>MWRRLSVLQWALTLSVGVHAGLLTLRFVDPERFERVFRDTPLEVILVNARGREAPTQAQAIAQSALAGGGDAATGRATSPLPAAAQVELGDASDEAHRRIEQLQQMQQQLLASVHQELAKLPPPDPQRDEGTPQAREQEERRRQLLKQMAEIEKRIAEENARPRKRFISPATREAVYALYYDRLRRKVEERGTRDFPTHQGRKLYGELTMNITVDAEGRVVSSEVVHGSGNKNLDRRAVAIVQGAAPYGRFNGEMRNQADQIVVSSRFRFTRDEGLETSLSAPQAR</sequence>
<feature type="compositionally biased region" description="Basic and acidic residues" evidence="5">
    <location>
        <begin position="126"/>
        <end position="142"/>
    </location>
</feature>
<dbReference type="Gene3D" id="3.30.1150.10">
    <property type="match status" value="1"/>
</dbReference>
<keyword evidence="4" id="KW-0472">Membrane</keyword>
<dbReference type="NCBIfam" id="TIGR01352">
    <property type="entry name" value="tonB_Cterm"/>
    <property type="match status" value="1"/>
</dbReference>
<evidence type="ECO:0000259" key="6">
    <source>
        <dbReference type="PROSITE" id="PS52015"/>
    </source>
</evidence>
<dbReference type="InterPro" id="IPR037682">
    <property type="entry name" value="TonB_C"/>
</dbReference>
<dbReference type="PROSITE" id="PS52015">
    <property type="entry name" value="TONB_CTD"/>
    <property type="match status" value="1"/>
</dbReference>
<dbReference type="SUPFAM" id="SSF74653">
    <property type="entry name" value="TolA/TonB C-terminal domain"/>
    <property type="match status" value="1"/>
</dbReference>
<evidence type="ECO:0000256" key="5">
    <source>
        <dbReference type="SAM" id="MobiDB-lite"/>
    </source>
</evidence>
<evidence type="ECO:0000256" key="3">
    <source>
        <dbReference type="ARBA" id="ARBA00022989"/>
    </source>
</evidence>
<evidence type="ECO:0000313" key="8">
    <source>
        <dbReference type="Proteomes" id="UP001365405"/>
    </source>
</evidence>
<name>A0ABU9CD38_9BURK</name>
<keyword evidence="2" id="KW-0812">Transmembrane</keyword>
<feature type="region of interest" description="Disordered" evidence="5">
    <location>
        <begin position="120"/>
        <end position="142"/>
    </location>
</feature>
<evidence type="ECO:0000256" key="2">
    <source>
        <dbReference type="ARBA" id="ARBA00022692"/>
    </source>
</evidence>
<dbReference type="InterPro" id="IPR006260">
    <property type="entry name" value="TonB/TolA_C"/>
</dbReference>
<protein>
    <submittedName>
        <fullName evidence="7">TonB family protein</fullName>
    </submittedName>
</protein>
<accession>A0ABU9CD38</accession>
<dbReference type="Proteomes" id="UP001365405">
    <property type="component" value="Unassembled WGS sequence"/>
</dbReference>
<proteinExistence type="predicted"/>
<comment type="subcellular location">
    <subcellularLocation>
        <location evidence="1">Membrane</location>
        <topology evidence="1">Single-pass membrane protein</topology>
    </subcellularLocation>
</comment>
<dbReference type="RefSeq" id="WP_341409882.1">
    <property type="nucleotide sequence ID" value="NZ_JBBUTH010000003.1"/>
</dbReference>
<evidence type="ECO:0000313" key="7">
    <source>
        <dbReference type="EMBL" id="MEK8049795.1"/>
    </source>
</evidence>
<evidence type="ECO:0000256" key="4">
    <source>
        <dbReference type="ARBA" id="ARBA00023136"/>
    </source>
</evidence>
<keyword evidence="8" id="KW-1185">Reference proteome</keyword>
<keyword evidence="3" id="KW-1133">Transmembrane helix</keyword>
<comment type="caution">
    <text evidence="7">The sequence shown here is derived from an EMBL/GenBank/DDBJ whole genome shotgun (WGS) entry which is preliminary data.</text>
</comment>
<dbReference type="Pfam" id="PF13103">
    <property type="entry name" value="TonB_2"/>
    <property type="match status" value="1"/>
</dbReference>
<dbReference type="EMBL" id="JBBUTH010000003">
    <property type="protein sequence ID" value="MEK8049795.1"/>
    <property type="molecule type" value="Genomic_DNA"/>
</dbReference>
<reference evidence="7 8" key="1">
    <citation type="submission" date="2024-04" db="EMBL/GenBank/DDBJ databases">
        <title>Novel species of the genus Ideonella isolated from streams.</title>
        <authorList>
            <person name="Lu H."/>
        </authorList>
    </citation>
    <scope>NUCLEOTIDE SEQUENCE [LARGE SCALE GENOMIC DNA]</scope>
    <source>
        <strain evidence="7 8">DXS22W</strain>
    </source>
</reference>
<evidence type="ECO:0000256" key="1">
    <source>
        <dbReference type="ARBA" id="ARBA00004167"/>
    </source>
</evidence>
<feature type="domain" description="TonB C-terminal" evidence="6">
    <location>
        <begin position="180"/>
        <end position="277"/>
    </location>
</feature>